<keyword evidence="2" id="KW-1185">Reference proteome</keyword>
<sequence length="80" mass="9344">MSIDEMGMPKRMRIIVRNKGPTCSNLWFDITYWEYTNRGGGSLMLMYNLYYVKYSCLCVIDRPLLSVIDSPIESHCKVII</sequence>
<dbReference type="Proteomes" id="UP000001396">
    <property type="component" value="Unassembled WGS sequence"/>
</dbReference>
<proteinExistence type="predicted"/>
<protein>
    <submittedName>
        <fullName evidence="1">Uncharacterized protein</fullName>
    </submittedName>
</protein>
<evidence type="ECO:0000313" key="1">
    <source>
        <dbReference type="EMBL" id="EFA86086.1"/>
    </source>
</evidence>
<organism evidence="1 2">
    <name type="scientific">Heterostelium pallidum (strain ATCC 26659 / Pp 5 / PN500)</name>
    <name type="common">Cellular slime mold</name>
    <name type="synonym">Polysphondylium pallidum</name>
    <dbReference type="NCBI Taxonomy" id="670386"/>
    <lineage>
        <taxon>Eukaryota</taxon>
        <taxon>Amoebozoa</taxon>
        <taxon>Evosea</taxon>
        <taxon>Eumycetozoa</taxon>
        <taxon>Dictyostelia</taxon>
        <taxon>Acytosteliales</taxon>
        <taxon>Acytosteliaceae</taxon>
        <taxon>Heterostelium</taxon>
    </lineage>
</organism>
<name>D3AYQ9_HETP5</name>
<reference evidence="1 2" key="1">
    <citation type="journal article" date="2011" name="Genome Res.">
        <title>Phylogeny-wide analysis of social amoeba genomes highlights ancient origins for complex intercellular communication.</title>
        <authorList>
            <person name="Heidel A.J."/>
            <person name="Lawal H.M."/>
            <person name="Felder M."/>
            <person name="Schilde C."/>
            <person name="Helps N.R."/>
            <person name="Tunggal B."/>
            <person name="Rivero F."/>
            <person name="John U."/>
            <person name="Schleicher M."/>
            <person name="Eichinger L."/>
            <person name="Platzer M."/>
            <person name="Noegel A.A."/>
            <person name="Schaap P."/>
            <person name="Gloeckner G."/>
        </authorList>
    </citation>
    <scope>NUCLEOTIDE SEQUENCE [LARGE SCALE GENOMIC DNA]</scope>
    <source>
        <strain evidence="2">ATCC 26659 / Pp 5 / PN500</strain>
    </source>
</reference>
<gene>
    <name evidence="1" type="ORF">PPL_01323</name>
</gene>
<dbReference type="EMBL" id="ADBJ01000004">
    <property type="protein sequence ID" value="EFA86086.1"/>
    <property type="molecule type" value="Genomic_DNA"/>
</dbReference>
<dbReference type="InParanoid" id="D3AYQ9"/>
<dbReference type="RefSeq" id="XP_020438192.1">
    <property type="nucleotide sequence ID" value="XM_020572334.1"/>
</dbReference>
<accession>D3AYQ9</accession>
<dbReference type="AlphaFoldDB" id="D3AYQ9"/>
<evidence type="ECO:0000313" key="2">
    <source>
        <dbReference type="Proteomes" id="UP000001396"/>
    </source>
</evidence>
<dbReference type="GeneID" id="31356853"/>
<comment type="caution">
    <text evidence="1">The sequence shown here is derived from an EMBL/GenBank/DDBJ whole genome shotgun (WGS) entry which is preliminary data.</text>
</comment>